<evidence type="ECO:0000256" key="4">
    <source>
        <dbReference type="SAM" id="Phobius"/>
    </source>
</evidence>
<dbReference type="SMART" id="SM00957">
    <property type="entry name" value="SecA_DEAD"/>
    <property type="match status" value="1"/>
</dbReference>
<dbReference type="InterPro" id="IPR001650">
    <property type="entry name" value="Helicase_C-like"/>
</dbReference>
<dbReference type="PROSITE" id="PS51192">
    <property type="entry name" value="HELICASE_ATP_BIND_1"/>
    <property type="match status" value="1"/>
</dbReference>
<keyword evidence="1" id="KW-0963">Cytoplasm</keyword>
<dbReference type="GO" id="GO:0006605">
    <property type="term" value="P:protein targeting"/>
    <property type="evidence" value="ECO:0007669"/>
    <property type="project" value="InterPro"/>
</dbReference>
<dbReference type="PROSITE" id="PS51196">
    <property type="entry name" value="SECA_MOTOR_DEAD"/>
    <property type="match status" value="1"/>
</dbReference>
<dbReference type="InterPro" id="IPR014001">
    <property type="entry name" value="Helicase_ATP-bd"/>
</dbReference>
<dbReference type="InterPro" id="IPR000185">
    <property type="entry name" value="SecA"/>
</dbReference>
<protein>
    <recommendedName>
        <fullName evidence="11">Protein translocase subunit SecA</fullName>
    </recommendedName>
</protein>
<sequence>MNFLSDDDLFREICSKLFEFHKIGWTYNEKSQLLDTICEWNKLSITTNMNNNRRIKLENLLEILSNEIILSLLSAGKILSVIQTQTTNEWNNTLLTDVSRNIQTDWLTPLTSEFTSNTWNNLINTTTNSTTTTAEADYRQTVYERQQSESLQLALQPLNSVTHFYHHHEKDEQKEPLHEYRTILNENLSELAYLKWPTKDITSLKTVFYNLYNYNSIDALKTSILVVETIVTNRLADSNNIQRIIKYITSNSNNSCSWMKELNKIIKETGTGKSLQTLLQELEQLNGNIIVNQNELESIYQTIMNYYKESISSWSVNDIKNWTRTSAVSQKKQHKQPFSTNDDCIKMAVIIKAAYIHKQYCPRDIQILSVILLLRHKTHGGRITNIKTGEGKSIIVCMLAVYLALGRKKVDIITTSEVLAIRDTEEFKDFYEMFNLTCTHNCGDNLEDKTNYLLDIVYGTVNHFAGDLLRTEFYLENVRQNRPYEAAIVDEVDSMFIDQSNHYTQLASLTPGMKSLAIIFRLIWSCFSQFNITDDDCFVMINEQKQHCMINILTFIQEKLKNPNIIRCPTYRQEYINSKVPKWIKSCKTAMYYLHEKVDYVISDDGKIVVVDYRNTGVSQTNMHWNDGLHQFLQLKHQLRLSPERMCDSFFSNVTFFKKYRPNLYGLTGTVGAQSSQNFVRDVYEVDVVLIPKYLDSQFTIHPGQLARNRIEWLDKISIECNQFAVVNRRAVLIICQTIQDAVDVASKLEGNHPRHRIKLYVRSDDKQHDKPEQVCEGDIIVATNLAGRGTDLKPVTAINDCGGLHVIVPFLPQNLRVEQQAFGRAGRQGNPGSARLILNQEEDLPQLVQYFKNLAIDEHRTIEGVKQLRDKYKATTIQEATKKVRKIEAKDHLLQQFLNMAHSQREYIDFGNNKKYNPGFDSLRETWGNYCFKTDDMDDEASIQRLYKEFANKVQTCLNRCVQMKRNPDQQSQFTTYVRFQFGVKDDDAKRKENQANVDCHILNELIEHPKYFMDAGLNEVCGESGKIAGANSRSLKLLELAERRDDSDFIVFYNKAGCLVGQGKGSDALTAMNRSLNLLVYEIENRNKLIILNAKPPSDGKPPRVFAEVIFLQIVKSYIEATRNQLNQYDSDKHELTCNYEYWTEEFIQEQLNGTEFAYLIPDLEEERKEWCYEGLQFRYKFIIEAKRCWWKTIFIFVMGVAQVIGGAILCYTTGHVKLGTSMIMGGVFDMYTAVATTITSDFSLTDYFKNKVVTYGTELLSLGVLNKFVQPIFSTQQINVIGFGLKTIDGLVKNGFNLNSVRETVFDALKVAGINNASLNYATKISENIDAVVAAVRGDLNQLLNTKTVNNFINLFDGQNKLFSGKEKEVFSRVLNVKDNLIRSGLDLNNLVPSAIEVLKNEIGQITIEQLTAVALPQALELEMSKAVSNVKQLKKTVIDTINSQRVLKTDAHVNLVNQIINSSDPYSIFQTSKYQLDPSIRSILEPCIQQCKLLKDQHQFLNDGRVVSVYKNYRNTLVDRNITYDTLIKSGSNSVKNLIEQTCNSNPHSDLLKKALLTTIDELANSNTALSSRVVNLNNKAATMLKDRLETNLIRPNIENQKERELNQGDKKLAKQFSTAYNHISKKANE</sequence>
<dbReference type="Gene3D" id="3.40.50.300">
    <property type="entry name" value="P-loop containing nucleotide triphosphate hydrolases"/>
    <property type="match status" value="2"/>
</dbReference>
<feature type="domain" description="Helicase ATP-binding" evidence="5">
    <location>
        <begin position="373"/>
        <end position="529"/>
    </location>
</feature>
<dbReference type="GO" id="GO:0005524">
    <property type="term" value="F:ATP binding"/>
    <property type="evidence" value="ECO:0007669"/>
    <property type="project" value="InterPro"/>
</dbReference>
<feature type="transmembrane region" description="Helical" evidence="4">
    <location>
        <begin position="1192"/>
        <end position="1215"/>
    </location>
</feature>
<organism evidence="8 10">
    <name type="scientific">Didymodactylos carnosus</name>
    <dbReference type="NCBI Taxonomy" id="1234261"/>
    <lineage>
        <taxon>Eukaryota</taxon>
        <taxon>Metazoa</taxon>
        <taxon>Spiralia</taxon>
        <taxon>Gnathifera</taxon>
        <taxon>Rotifera</taxon>
        <taxon>Eurotatoria</taxon>
        <taxon>Bdelloidea</taxon>
        <taxon>Philodinida</taxon>
        <taxon>Philodinidae</taxon>
        <taxon>Didymodactylos</taxon>
    </lineage>
</organism>
<keyword evidence="2" id="KW-0813">Transport</keyword>
<dbReference type="InterPro" id="IPR036670">
    <property type="entry name" value="SecA_X-link_sf"/>
</dbReference>
<evidence type="ECO:0000313" key="9">
    <source>
        <dbReference type="EMBL" id="CAF3666924.1"/>
    </source>
</evidence>
<keyword evidence="4" id="KW-0812">Transmembrane</keyword>
<keyword evidence="4" id="KW-1133">Transmembrane helix</keyword>
<dbReference type="OrthoDB" id="27934at2759"/>
<dbReference type="InterPro" id="IPR011115">
    <property type="entry name" value="SecA_DEAD"/>
</dbReference>
<reference evidence="8" key="1">
    <citation type="submission" date="2021-02" db="EMBL/GenBank/DDBJ databases">
        <authorList>
            <person name="Nowell W R."/>
        </authorList>
    </citation>
    <scope>NUCLEOTIDE SEQUENCE</scope>
</reference>
<evidence type="ECO:0000256" key="3">
    <source>
        <dbReference type="ARBA" id="ARBA00023010"/>
    </source>
</evidence>
<dbReference type="PROSITE" id="PS51194">
    <property type="entry name" value="HELICASE_CTER"/>
    <property type="match status" value="1"/>
</dbReference>
<dbReference type="EMBL" id="CAJNOQ010001251">
    <property type="protein sequence ID" value="CAF0880683.1"/>
    <property type="molecule type" value="Genomic_DNA"/>
</dbReference>
<dbReference type="GO" id="GO:0017038">
    <property type="term" value="P:protein import"/>
    <property type="evidence" value="ECO:0007669"/>
    <property type="project" value="InterPro"/>
</dbReference>
<evidence type="ECO:0000259" key="7">
    <source>
        <dbReference type="PROSITE" id="PS51196"/>
    </source>
</evidence>
<accession>A0A813Y8Q8</accession>
<evidence type="ECO:0008006" key="11">
    <source>
        <dbReference type="Google" id="ProtNLM"/>
    </source>
</evidence>
<dbReference type="PANTHER" id="PTHR30612">
    <property type="entry name" value="SECA INNER MEMBRANE COMPONENT OF SEC PROTEIN SECRETION SYSTEM"/>
    <property type="match status" value="1"/>
</dbReference>
<dbReference type="GO" id="GO:0006886">
    <property type="term" value="P:intracellular protein transport"/>
    <property type="evidence" value="ECO:0007669"/>
    <property type="project" value="InterPro"/>
</dbReference>
<evidence type="ECO:0000259" key="6">
    <source>
        <dbReference type="PROSITE" id="PS51194"/>
    </source>
</evidence>
<dbReference type="Pfam" id="PF07517">
    <property type="entry name" value="SecA_DEAD"/>
    <property type="match status" value="1"/>
</dbReference>
<keyword evidence="3" id="KW-0811">Translocation</keyword>
<dbReference type="InterPro" id="IPR014018">
    <property type="entry name" value="SecA_motor_DEAD"/>
</dbReference>
<dbReference type="PANTHER" id="PTHR30612:SF0">
    <property type="entry name" value="CHLOROPLAST PROTEIN-TRANSPORTING ATPASE"/>
    <property type="match status" value="1"/>
</dbReference>
<dbReference type="Gene3D" id="3.90.1440.10">
    <property type="entry name" value="SecA, preprotein cross-linking domain"/>
    <property type="match status" value="1"/>
</dbReference>
<dbReference type="GO" id="GO:0016020">
    <property type="term" value="C:membrane"/>
    <property type="evidence" value="ECO:0007669"/>
    <property type="project" value="InterPro"/>
</dbReference>
<proteinExistence type="predicted"/>
<dbReference type="Pfam" id="PF01043">
    <property type="entry name" value="SecA_PP_bind"/>
    <property type="match status" value="1"/>
</dbReference>
<gene>
    <name evidence="8" type="ORF">GPM918_LOCUS7594</name>
    <name evidence="9" type="ORF">SRO942_LOCUS7594</name>
</gene>
<keyword evidence="10" id="KW-1185">Reference proteome</keyword>
<dbReference type="InterPro" id="IPR027417">
    <property type="entry name" value="P-loop_NTPase"/>
</dbReference>
<evidence type="ECO:0000313" key="10">
    <source>
        <dbReference type="Proteomes" id="UP000663829"/>
    </source>
</evidence>
<comment type="caution">
    <text evidence="8">The sequence shown here is derived from an EMBL/GenBank/DDBJ whole genome shotgun (WGS) entry which is preliminary data.</text>
</comment>
<evidence type="ECO:0000259" key="5">
    <source>
        <dbReference type="PROSITE" id="PS51192"/>
    </source>
</evidence>
<dbReference type="Proteomes" id="UP000663829">
    <property type="component" value="Unassembled WGS sequence"/>
</dbReference>
<dbReference type="EMBL" id="CAJOBC010001251">
    <property type="protein sequence ID" value="CAF3666924.1"/>
    <property type="molecule type" value="Genomic_DNA"/>
</dbReference>
<dbReference type="PRINTS" id="PR00906">
    <property type="entry name" value="SECA"/>
</dbReference>
<dbReference type="Proteomes" id="UP000681722">
    <property type="component" value="Unassembled WGS sequence"/>
</dbReference>
<dbReference type="SUPFAM" id="SSF52540">
    <property type="entry name" value="P-loop containing nucleoside triphosphate hydrolases"/>
    <property type="match status" value="2"/>
</dbReference>
<keyword evidence="2" id="KW-0653">Protein transport</keyword>
<name>A0A813Y8Q8_9BILA</name>
<evidence type="ECO:0000256" key="2">
    <source>
        <dbReference type="ARBA" id="ARBA00022927"/>
    </source>
</evidence>
<evidence type="ECO:0000256" key="1">
    <source>
        <dbReference type="ARBA" id="ARBA00022490"/>
    </source>
</evidence>
<dbReference type="SUPFAM" id="SSF81767">
    <property type="entry name" value="Pre-protein crosslinking domain of SecA"/>
    <property type="match status" value="1"/>
</dbReference>
<feature type="domain" description="Helicase C-terminal" evidence="6">
    <location>
        <begin position="720"/>
        <end position="886"/>
    </location>
</feature>
<evidence type="ECO:0000313" key="8">
    <source>
        <dbReference type="EMBL" id="CAF0880683.1"/>
    </source>
</evidence>
<feature type="domain" description="SecA family profile" evidence="7">
    <location>
        <begin position="279"/>
        <end position="873"/>
    </location>
</feature>
<dbReference type="InterPro" id="IPR011130">
    <property type="entry name" value="SecA_preprotein_X-link_dom"/>
</dbReference>
<keyword evidence="4" id="KW-0472">Membrane</keyword>